<proteinExistence type="predicted"/>
<organism evidence="1 2">
    <name type="scientific">Platanthera guangdongensis</name>
    <dbReference type="NCBI Taxonomy" id="2320717"/>
    <lineage>
        <taxon>Eukaryota</taxon>
        <taxon>Viridiplantae</taxon>
        <taxon>Streptophyta</taxon>
        <taxon>Embryophyta</taxon>
        <taxon>Tracheophyta</taxon>
        <taxon>Spermatophyta</taxon>
        <taxon>Magnoliopsida</taxon>
        <taxon>Liliopsida</taxon>
        <taxon>Asparagales</taxon>
        <taxon>Orchidaceae</taxon>
        <taxon>Orchidoideae</taxon>
        <taxon>Orchideae</taxon>
        <taxon>Orchidinae</taxon>
        <taxon>Platanthera</taxon>
    </lineage>
</organism>
<comment type="caution">
    <text evidence="1">The sequence shown here is derived from an EMBL/GenBank/DDBJ whole genome shotgun (WGS) entry which is preliminary data.</text>
</comment>
<gene>
    <name evidence="1" type="ORF">KSP40_PGU021465</name>
</gene>
<keyword evidence="2" id="KW-1185">Reference proteome</keyword>
<evidence type="ECO:0008006" key="3">
    <source>
        <dbReference type="Google" id="ProtNLM"/>
    </source>
</evidence>
<reference evidence="1 2" key="1">
    <citation type="journal article" date="2022" name="Nat. Plants">
        <title>Genomes of leafy and leafless Platanthera orchids illuminate the evolution of mycoheterotrophy.</title>
        <authorList>
            <person name="Li M.H."/>
            <person name="Liu K.W."/>
            <person name="Li Z."/>
            <person name="Lu H.C."/>
            <person name="Ye Q.L."/>
            <person name="Zhang D."/>
            <person name="Wang J.Y."/>
            <person name="Li Y.F."/>
            <person name="Zhong Z.M."/>
            <person name="Liu X."/>
            <person name="Yu X."/>
            <person name="Liu D.K."/>
            <person name="Tu X.D."/>
            <person name="Liu B."/>
            <person name="Hao Y."/>
            <person name="Liao X.Y."/>
            <person name="Jiang Y.T."/>
            <person name="Sun W.H."/>
            <person name="Chen J."/>
            <person name="Chen Y.Q."/>
            <person name="Ai Y."/>
            <person name="Zhai J.W."/>
            <person name="Wu S.S."/>
            <person name="Zhou Z."/>
            <person name="Hsiao Y.Y."/>
            <person name="Wu W.L."/>
            <person name="Chen Y.Y."/>
            <person name="Lin Y.F."/>
            <person name="Hsu J.L."/>
            <person name="Li C.Y."/>
            <person name="Wang Z.W."/>
            <person name="Zhao X."/>
            <person name="Zhong W.Y."/>
            <person name="Ma X.K."/>
            <person name="Ma L."/>
            <person name="Huang J."/>
            <person name="Chen G.Z."/>
            <person name="Huang M.Z."/>
            <person name="Huang L."/>
            <person name="Peng D.H."/>
            <person name="Luo Y.B."/>
            <person name="Zou S.Q."/>
            <person name="Chen S.P."/>
            <person name="Lan S."/>
            <person name="Tsai W.C."/>
            <person name="Van de Peer Y."/>
            <person name="Liu Z.J."/>
        </authorList>
    </citation>
    <scope>NUCLEOTIDE SEQUENCE [LARGE SCALE GENOMIC DNA]</scope>
    <source>
        <strain evidence="1">Lor288</strain>
    </source>
</reference>
<accession>A0ABR2MQ41</accession>
<protein>
    <recommendedName>
        <fullName evidence="3">RNase H type-1 domain-containing protein</fullName>
    </recommendedName>
</protein>
<dbReference type="Proteomes" id="UP001412067">
    <property type="component" value="Unassembled WGS sequence"/>
</dbReference>
<name>A0ABR2MQ41_9ASPA</name>
<dbReference type="EMBL" id="JBBWWR010000005">
    <property type="protein sequence ID" value="KAK8965814.1"/>
    <property type="molecule type" value="Genomic_DNA"/>
</dbReference>
<evidence type="ECO:0000313" key="1">
    <source>
        <dbReference type="EMBL" id="KAK8965814.1"/>
    </source>
</evidence>
<evidence type="ECO:0000313" key="2">
    <source>
        <dbReference type="Proteomes" id="UP001412067"/>
    </source>
</evidence>
<sequence length="66" mass="7054">MVARDDRGALIFAAGSPLLNWDPRGVELEAVLALQNLIPPSLYGVREAIVEGDCSSLMDRCAAGLR</sequence>